<dbReference type="PANTHER" id="PTHR43191">
    <property type="entry name" value="RRNA METHYLTRANSFERASE 3"/>
    <property type="match status" value="1"/>
</dbReference>
<dbReference type="InterPro" id="IPR029026">
    <property type="entry name" value="tRNA_m1G_MTases_N"/>
</dbReference>
<protein>
    <submittedName>
        <fullName evidence="5">rRNA methyltransferase</fullName>
    </submittedName>
</protein>
<dbReference type="GO" id="GO:0008173">
    <property type="term" value="F:RNA methyltransferase activity"/>
    <property type="evidence" value="ECO:0007669"/>
    <property type="project" value="InterPro"/>
</dbReference>
<keyword evidence="1 5" id="KW-0489">Methyltransferase</keyword>
<dbReference type="InterPro" id="IPR001537">
    <property type="entry name" value="SpoU_MeTrfase"/>
</dbReference>
<keyword evidence="2" id="KW-0808">Transferase</keyword>
<dbReference type="AlphaFoldDB" id="A0A919ALW9"/>
<evidence type="ECO:0000259" key="4">
    <source>
        <dbReference type="Pfam" id="PF00588"/>
    </source>
</evidence>
<reference evidence="5" key="1">
    <citation type="journal article" date="2014" name="Int. J. Syst. Evol. Microbiol.">
        <title>Complete genome sequence of Corynebacterium casei LMG S-19264T (=DSM 44701T), isolated from a smear-ripened cheese.</title>
        <authorList>
            <consortium name="US DOE Joint Genome Institute (JGI-PGF)"/>
            <person name="Walter F."/>
            <person name="Albersmeier A."/>
            <person name="Kalinowski J."/>
            <person name="Ruckert C."/>
        </authorList>
    </citation>
    <scope>NUCLEOTIDE SEQUENCE</scope>
    <source>
        <strain evidence="5">KCTC 42590</strain>
    </source>
</reference>
<reference evidence="5" key="2">
    <citation type="submission" date="2020-09" db="EMBL/GenBank/DDBJ databases">
        <authorList>
            <person name="Sun Q."/>
            <person name="Kim S."/>
        </authorList>
    </citation>
    <scope>NUCLEOTIDE SEQUENCE</scope>
    <source>
        <strain evidence="5">KCTC 42590</strain>
    </source>
</reference>
<evidence type="ECO:0000256" key="3">
    <source>
        <dbReference type="SAM" id="MobiDB-lite"/>
    </source>
</evidence>
<dbReference type="GO" id="GO:0003723">
    <property type="term" value="F:RNA binding"/>
    <property type="evidence" value="ECO:0007669"/>
    <property type="project" value="InterPro"/>
</dbReference>
<proteinExistence type="predicted"/>
<dbReference type="GO" id="GO:0032259">
    <property type="term" value="P:methylation"/>
    <property type="evidence" value="ECO:0007669"/>
    <property type="project" value="UniProtKB-KW"/>
</dbReference>
<dbReference type="InterPro" id="IPR029028">
    <property type="entry name" value="Alpha/beta_knot_MTases"/>
</dbReference>
<gene>
    <name evidence="5" type="ORF">GCM10017044_05520</name>
</gene>
<dbReference type="Proteomes" id="UP000630923">
    <property type="component" value="Unassembled WGS sequence"/>
</dbReference>
<evidence type="ECO:0000256" key="2">
    <source>
        <dbReference type="ARBA" id="ARBA00022679"/>
    </source>
</evidence>
<dbReference type="CDD" id="cd18098">
    <property type="entry name" value="SpoU-like"/>
    <property type="match status" value="1"/>
</dbReference>
<dbReference type="Gene3D" id="3.40.1280.10">
    <property type="match status" value="1"/>
</dbReference>
<feature type="region of interest" description="Disordered" evidence="3">
    <location>
        <begin position="163"/>
        <end position="198"/>
    </location>
</feature>
<dbReference type="PANTHER" id="PTHR43191:SF7">
    <property type="entry name" value="OBP33PEP LIKE PROTEIN"/>
    <property type="match status" value="1"/>
</dbReference>
<sequence>MVEMRGYFGVGIDGVSKKGNVGNLVRTAHAFGASFAFAVNPKREVLTGQIITKDFANTAKSHEQIPFYNFETVDDLLVPKGCRLVGVEITDDAIDLPSFRHPMQAVYVLGGERTSLSEEMADRCDHMIKIPSKFSLNVATAGAIVMYDRMRVLGKFPERPVMAGRQPDPVEEHIHGKPISRLQRREKQLARNKGETSE</sequence>
<name>A0A919ALW9_9PROT</name>
<dbReference type="GO" id="GO:0006396">
    <property type="term" value="P:RNA processing"/>
    <property type="evidence" value="ECO:0007669"/>
    <property type="project" value="InterPro"/>
</dbReference>
<evidence type="ECO:0000313" key="6">
    <source>
        <dbReference type="Proteomes" id="UP000630923"/>
    </source>
</evidence>
<accession>A0A919ALW9</accession>
<dbReference type="RefSeq" id="WP_229819105.1">
    <property type="nucleotide sequence ID" value="NZ_BNCI01000001.1"/>
</dbReference>
<feature type="compositionally biased region" description="Basic and acidic residues" evidence="3">
    <location>
        <begin position="183"/>
        <end position="198"/>
    </location>
</feature>
<dbReference type="InterPro" id="IPR051259">
    <property type="entry name" value="rRNA_Methyltransferase"/>
</dbReference>
<dbReference type="SUPFAM" id="SSF75217">
    <property type="entry name" value="alpha/beta knot"/>
    <property type="match status" value="1"/>
</dbReference>
<organism evidence="5 6">
    <name type="scientific">Kordiimonas sediminis</name>
    <dbReference type="NCBI Taxonomy" id="1735581"/>
    <lineage>
        <taxon>Bacteria</taxon>
        <taxon>Pseudomonadati</taxon>
        <taxon>Pseudomonadota</taxon>
        <taxon>Alphaproteobacteria</taxon>
        <taxon>Kordiimonadales</taxon>
        <taxon>Kordiimonadaceae</taxon>
        <taxon>Kordiimonas</taxon>
    </lineage>
</organism>
<evidence type="ECO:0000313" key="5">
    <source>
        <dbReference type="EMBL" id="GHF14324.1"/>
    </source>
</evidence>
<feature type="domain" description="tRNA/rRNA methyltransferase SpoU type" evidence="4">
    <location>
        <begin position="10"/>
        <end position="147"/>
    </location>
</feature>
<dbReference type="Pfam" id="PF00588">
    <property type="entry name" value="SpoU_methylase"/>
    <property type="match status" value="1"/>
</dbReference>
<comment type="caution">
    <text evidence="5">The sequence shown here is derived from an EMBL/GenBank/DDBJ whole genome shotgun (WGS) entry which is preliminary data.</text>
</comment>
<keyword evidence="6" id="KW-1185">Reference proteome</keyword>
<dbReference type="EMBL" id="BNCI01000001">
    <property type="protein sequence ID" value="GHF14324.1"/>
    <property type="molecule type" value="Genomic_DNA"/>
</dbReference>
<evidence type="ECO:0000256" key="1">
    <source>
        <dbReference type="ARBA" id="ARBA00022603"/>
    </source>
</evidence>